<dbReference type="Gene3D" id="1.10.238.10">
    <property type="entry name" value="EF-hand"/>
    <property type="match status" value="1"/>
</dbReference>
<name>A0A929B944_9PSEU</name>
<dbReference type="Pfam" id="PF13405">
    <property type="entry name" value="EF-hand_6"/>
    <property type="match status" value="1"/>
</dbReference>
<feature type="domain" description="EF-hand" evidence="1">
    <location>
        <begin position="5"/>
        <end position="40"/>
    </location>
</feature>
<dbReference type="EMBL" id="JADEYC010000007">
    <property type="protein sequence ID" value="MBE9373691.1"/>
    <property type="molecule type" value="Genomic_DNA"/>
</dbReference>
<accession>A0A929B944</accession>
<dbReference type="InterPro" id="IPR011992">
    <property type="entry name" value="EF-hand-dom_pair"/>
</dbReference>
<dbReference type="SMART" id="SM00054">
    <property type="entry name" value="EFh"/>
    <property type="match status" value="3"/>
</dbReference>
<comment type="caution">
    <text evidence="2">The sequence shown here is derived from an EMBL/GenBank/DDBJ whole genome shotgun (WGS) entry which is preliminary data.</text>
</comment>
<dbReference type="RefSeq" id="WP_193927131.1">
    <property type="nucleotide sequence ID" value="NZ_JADEYC010000007.1"/>
</dbReference>
<dbReference type="AlphaFoldDB" id="A0A929B944"/>
<proteinExistence type="predicted"/>
<evidence type="ECO:0000313" key="2">
    <source>
        <dbReference type="EMBL" id="MBE9373691.1"/>
    </source>
</evidence>
<dbReference type="InterPro" id="IPR018247">
    <property type="entry name" value="EF_Hand_1_Ca_BS"/>
</dbReference>
<feature type="domain" description="EF-hand" evidence="1">
    <location>
        <begin position="134"/>
        <end position="169"/>
    </location>
</feature>
<dbReference type="Pfam" id="PF13202">
    <property type="entry name" value="EF-hand_5"/>
    <property type="match status" value="1"/>
</dbReference>
<dbReference type="CDD" id="cd00051">
    <property type="entry name" value="EFh"/>
    <property type="match status" value="1"/>
</dbReference>
<dbReference type="InterPro" id="IPR002048">
    <property type="entry name" value="EF_hand_dom"/>
</dbReference>
<dbReference type="GO" id="GO:0005509">
    <property type="term" value="F:calcium ion binding"/>
    <property type="evidence" value="ECO:0007669"/>
    <property type="project" value="InterPro"/>
</dbReference>
<gene>
    <name evidence="2" type="ORF">IQ251_04420</name>
</gene>
<dbReference type="Proteomes" id="UP000598360">
    <property type="component" value="Unassembled WGS sequence"/>
</dbReference>
<protein>
    <submittedName>
        <fullName evidence="2">EF-hand domain-containing protein</fullName>
    </submittedName>
</protein>
<keyword evidence="3" id="KW-1185">Reference proteome</keyword>
<evidence type="ECO:0000313" key="3">
    <source>
        <dbReference type="Proteomes" id="UP000598360"/>
    </source>
</evidence>
<evidence type="ECO:0000259" key="1">
    <source>
        <dbReference type="PROSITE" id="PS50222"/>
    </source>
</evidence>
<dbReference type="SUPFAM" id="SSF47473">
    <property type="entry name" value="EF-hand"/>
    <property type="match status" value="1"/>
</dbReference>
<organism evidence="2 3">
    <name type="scientific">Saccharopolyspora montiporae</name>
    <dbReference type="NCBI Taxonomy" id="2781240"/>
    <lineage>
        <taxon>Bacteria</taxon>
        <taxon>Bacillati</taxon>
        <taxon>Actinomycetota</taxon>
        <taxon>Actinomycetes</taxon>
        <taxon>Pseudonocardiales</taxon>
        <taxon>Pseudonocardiaceae</taxon>
        <taxon>Saccharopolyspora</taxon>
    </lineage>
</organism>
<reference evidence="2" key="1">
    <citation type="submission" date="2020-10" db="EMBL/GenBank/DDBJ databases">
        <title>Diversity and distribution of actinomycetes associated with coral in the coast of Hainan.</title>
        <authorList>
            <person name="Li F."/>
        </authorList>
    </citation>
    <scope>NUCLEOTIDE SEQUENCE</scope>
    <source>
        <strain evidence="2">HNM0983</strain>
    </source>
</reference>
<dbReference type="PROSITE" id="PS50222">
    <property type="entry name" value="EF_HAND_2"/>
    <property type="match status" value="2"/>
</dbReference>
<dbReference type="PROSITE" id="PS00018">
    <property type="entry name" value="EF_HAND_1"/>
    <property type="match status" value="2"/>
</dbReference>
<sequence length="177" mass="19179">MSNATATERLRKRFAKWDVDGSGSLEQADFQKEAEQIAQAFGKSPSGKEAAELNDAFASMFRHLAEDAGIGAAGSLTEDDFVRVAQKLMFEDGAESFNRVLGPVMRGIVGLCDKNADGQINRQEFASWLTAVGVDDAQATDAFDRVDTNGNGELTVDELLDAVRQFHFGELDVELLG</sequence>